<proteinExistence type="predicted"/>
<evidence type="ECO:0000313" key="1">
    <source>
        <dbReference type="EMBL" id="MBM0276229.1"/>
    </source>
</evidence>
<dbReference type="RefSeq" id="WP_203148636.1">
    <property type="nucleotide sequence ID" value="NZ_JAEVHL010000047.1"/>
</dbReference>
<dbReference type="Pfam" id="PF09965">
    <property type="entry name" value="DUF2199"/>
    <property type="match status" value="1"/>
</dbReference>
<keyword evidence="2" id="KW-1185">Reference proteome</keyword>
<name>A0ABS1YFP2_9ACTN</name>
<dbReference type="EMBL" id="JAEVHL010000047">
    <property type="protein sequence ID" value="MBM0276229.1"/>
    <property type="molecule type" value="Genomic_DNA"/>
</dbReference>
<sequence length="153" mass="17129">MQRPVDLSSTSRHTVHFTAPDAVSELTEQDQQSRVEYAWNRDDLLLVDGLGCFVRCLVEATCTEGHPVVVNLWAALDEEHAQRAVGLWWGPEYASLAMPGRLANSLPYQGLLDAQVRLAVRDEQSYPFVEPGPDPRVAEILRQPWPHSDLVKG</sequence>
<reference evidence="1 2" key="1">
    <citation type="submission" date="2021-01" db="EMBL/GenBank/DDBJ databases">
        <title>Draft genome sequence of Micromonospora sp. strain STR1s_6.</title>
        <authorList>
            <person name="Karlyshev A."/>
            <person name="Jawad R."/>
        </authorList>
    </citation>
    <scope>NUCLEOTIDE SEQUENCE [LARGE SCALE GENOMIC DNA]</scope>
    <source>
        <strain evidence="1 2">STR1S-6</strain>
    </source>
</reference>
<organism evidence="1 2">
    <name type="scientific">Micromonospora tarensis</name>
    <dbReference type="NCBI Taxonomy" id="2806100"/>
    <lineage>
        <taxon>Bacteria</taxon>
        <taxon>Bacillati</taxon>
        <taxon>Actinomycetota</taxon>
        <taxon>Actinomycetes</taxon>
        <taxon>Micromonosporales</taxon>
        <taxon>Micromonosporaceae</taxon>
        <taxon>Micromonospora</taxon>
    </lineage>
</organism>
<accession>A0ABS1YFP2</accession>
<gene>
    <name evidence="1" type="ORF">JM949_12645</name>
</gene>
<evidence type="ECO:0000313" key="2">
    <source>
        <dbReference type="Proteomes" id="UP000622245"/>
    </source>
</evidence>
<protein>
    <submittedName>
        <fullName evidence="1">DUF2199 domain-containing protein</fullName>
    </submittedName>
</protein>
<dbReference type="Proteomes" id="UP000622245">
    <property type="component" value="Unassembled WGS sequence"/>
</dbReference>
<dbReference type="InterPro" id="IPR018697">
    <property type="entry name" value="DUF2199"/>
</dbReference>
<comment type="caution">
    <text evidence="1">The sequence shown here is derived from an EMBL/GenBank/DDBJ whole genome shotgun (WGS) entry which is preliminary data.</text>
</comment>